<protein>
    <recommendedName>
        <fullName evidence="3">Viral A-type inclusion protein</fullName>
    </recommendedName>
</protein>
<dbReference type="RefSeq" id="WP_093833787.1">
    <property type="nucleotide sequence ID" value="NZ_FOLQ01000026.1"/>
</dbReference>
<evidence type="ECO:0000313" key="2">
    <source>
        <dbReference type="Proteomes" id="UP000198598"/>
    </source>
</evidence>
<gene>
    <name evidence="1" type="ORF">SAMN05216167_12611</name>
</gene>
<dbReference type="EMBL" id="FOLQ01000026">
    <property type="protein sequence ID" value="SFF04668.1"/>
    <property type="molecule type" value="Genomic_DNA"/>
</dbReference>
<dbReference type="AlphaFoldDB" id="A0A1I2FIS8"/>
<name>A0A1I2FIS8_9BACT</name>
<evidence type="ECO:0000313" key="1">
    <source>
        <dbReference type="EMBL" id="SFF04668.1"/>
    </source>
</evidence>
<dbReference type="STRING" id="662367.SAMN05216167_12611"/>
<proteinExistence type="predicted"/>
<dbReference type="Proteomes" id="UP000198598">
    <property type="component" value="Unassembled WGS sequence"/>
</dbReference>
<organism evidence="1 2">
    <name type="scientific">Spirosoma endophyticum</name>
    <dbReference type="NCBI Taxonomy" id="662367"/>
    <lineage>
        <taxon>Bacteria</taxon>
        <taxon>Pseudomonadati</taxon>
        <taxon>Bacteroidota</taxon>
        <taxon>Cytophagia</taxon>
        <taxon>Cytophagales</taxon>
        <taxon>Cytophagaceae</taxon>
        <taxon>Spirosoma</taxon>
    </lineage>
</organism>
<sequence length="151" mass="16870">MYKLTLIVAGLLGISGVLWGCNSGKETVKETENEVFAIHDEVMPKIDDIMKMKKQLKQRIALLDSLKTTGSATAAVRTDEEKEQASRLSRNLIVADSLMMDWMSHYNGDTLTKLSSDDALRYLSAQKDQISDVKTKVNTSIEQAKQYLGKK</sequence>
<keyword evidence="2" id="KW-1185">Reference proteome</keyword>
<accession>A0A1I2FIS8</accession>
<dbReference type="OrthoDB" id="1436925at2"/>
<evidence type="ECO:0008006" key="3">
    <source>
        <dbReference type="Google" id="ProtNLM"/>
    </source>
</evidence>
<reference evidence="1 2" key="1">
    <citation type="submission" date="2016-10" db="EMBL/GenBank/DDBJ databases">
        <authorList>
            <person name="de Groot N.N."/>
        </authorList>
    </citation>
    <scope>NUCLEOTIDE SEQUENCE [LARGE SCALE GENOMIC DNA]</scope>
    <source>
        <strain evidence="1 2">DSM 26130</strain>
    </source>
</reference>